<protein>
    <submittedName>
        <fullName evidence="2">Helix-turn-helix domain-containing protein</fullName>
    </submittedName>
</protein>
<dbReference type="InterPro" id="IPR009061">
    <property type="entry name" value="DNA-bd_dom_put_sf"/>
</dbReference>
<evidence type="ECO:0000313" key="2">
    <source>
        <dbReference type="EMBL" id="XDU95186.1"/>
    </source>
</evidence>
<dbReference type="RefSeq" id="WP_369752914.1">
    <property type="nucleotide sequence ID" value="NZ_CP165625.1"/>
</dbReference>
<dbReference type="SUPFAM" id="SSF46955">
    <property type="entry name" value="Putative DNA-binding domain"/>
    <property type="match status" value="1"/>
</dbReference>
<feature type="domain" description="Helix-turn-helix" evidence="1">
    <location>
        <begin position="3"/>
        <end position="53"/>
    </location>
</feature>
<organism evidence="2">
    <name type="scientific">Flavobacterium sp. WC2409</name>
    <dbReference type="NCBI Taxonomy" id="3234139"/>
    <lineage>
        <taxon>Bacteria</taxon>
        <taxon>Pseudomonadati</taxon>
        <taxon>Bacteroidota</taxon>
        <taxon>Flavobacteriia</taxon>
        <taxon>Flavobacteriales</taxon>
        <taxon>Flavobacteriaceae</taxon>
        <taxon>Flavobacterium</taxon>
    </lineage>
</organism>
<dbReference type="AlphaFoldDB" id="A0AB39W3V5"/>
<dbReference type="Pfam" id="PF12728">
    <property type="entry name" value="HTH_17"/>
    <property type="match status" value="1"/>
</dbReference>
<dbReference type="Gene3D" id="1.10.1660.10">
    <property type="match status" value="1"/>
</dbReference>
<reference evidence="2" key="1">
    <citation type="submission" date="2024-07" db="EMBL/GenBank/DDBJ databases">
        <authorList>
            <person name="Biller S.J."/>
        </authorList>
    </citation>
    <scope>NUCLEOTIDE SEQUENCE</scope>
    <source>
        <strain evidence="2">WC2409</strain>
    </source>
</reference>
<dbReference type="EMBL" id="CP165625">
    <property type="protein sequence ID" value="XDU95186.1"/>
    <property type="molecule type" value="Genomic_DNA"/>
</dbReference>
<sequence length="53" mass="6346">MFVSTKEAMVILGVKSETTIREYEKKGYITPYRSFSNRKRYKVKELEKALNKR</sequence>
<proteinExistence type="predicted"/>
<evidence type="ECO:0000259" key="1">
    <source>
        <dbReference type="Pfam" id="PF12728"/>
    </source>
</evidence>
<gene>
    <name evidence="2" type="ORF">AB3G34_15000</name>
</gene>
<dbReference type="InterPro" id="IPR041657">
    <property type="entry name" value="HTH_17"/>
</dbReference>
<name>A0AB39W3V5_9FLAO</name>
<accession>A0AB39W3V5</accession>